<organism evidence="1 2">
    <name type="scientific">Thermogemmata fonticola</name>
    <dbReference type="NCBI Taxonomy" id="2755323"/>
    <lineage>
        <taxon>Bacteria</taxon>
        <taxon>Pseudomonadati</taxon>
        <taxon>Planctomycetota</taxon>
        <taxon>Planctomycetia</taxon>
        <taxon>Gemmatales</taxon>
        <taxon>Gemmataceae</taxon>
        <taxon>Thermogemmata</taxon>
    </lineage>
</organism>
<evidence type="ECO:0000313" key="1">
    <source>
        <dbReference type="EMBL" id="MBA2225188.1"/>
    </source>
</evidence>
<dbReference type="RefSeq" id="WP_194536572.1">
    <property type="nucleotide sequence ID" value="NZ_JACEFB010000001.1"/>
</dbReference>
<dbReference type="EMBL" id="JACEFB010000001">
    <property type="protein sequence ID" value="MBA2225188.1"/>
    <property type="molecule type" value="Genomic_DNA"/>
</dbReference>
<accession>A0A7V9AAM7</accession>
<dbReference type="Proteomes" id="UP000542342">
    <property type="component" value="Unassembled WGS sequence"/>
</dbReference>
<proteinExistence type="predicted"/>
<comment type="caution">
    <text evidence="1">The sequence shown here is derived from an EMBL/GenBank/DDBJ whole genome shotgun (WGS) entry which is preliminary data.</text>
</comment>
<keyword evidence="2" id="KW-1185">Reference proteome</keyword>
<protein>
    <submittedName>
        <fullName evidence="1">Uncharacterized protein</fullName>
    </submittedName>
</protein>
<evidence type="ECO:0000313" key="2">
    <source>
        <dbReference type="Proteomes" id="UP000542342"/>
    </source>
</evidence>
<gene>
    <name evidence="1" type="ORF">H0921_03320</name>
</gene>
<dbReference type="AlphaFoldDB" id="A0A7V9AAM7"/>
<name>A0A7V9AAM7_9BACT</name>
<reference evidence="1 2" key="1">
    <citation type="submission" date="2020-07" db="EMBL/GenBank/DDBJ databases">
        <title>Thermogemmata thermophila gen. nov., sp. nov., a novel moderate thermophilic planctomycete from a Kamchatka hot spring.</title>
        <authorList>
            <person name="Elcheninov A.G."/>
            <person name="Podosokorskaya O.A."/>
            <person name="Kovaleva O.L."/>
            <person name="Novikov A."/>
            <person name="Bonch-Osmolovskaya E.A."/>
            <person name="Toshchakov S.V."/>
            <person name="Kublanov I.V."/>
        </authorList>
    </citation>
    <scope>NUCLEOTIDE SEQUENCE [LARGE SCALE GENOMIC DNA]</scope>
    <source>
        <strain evidence="1 2">2918</strain>
    </source>
</reference>
<sequence length="256" mass="29566">MEVQCDEFRQWLVAELLLVRMLLPVGKPPTPKEVRESLSTLLGWTVSENTLNPIRDQLVKGGDLLRTPRMAYRLTDTGRRRALKFLGLKALPPRCNWTRLMSKYLLPALIRHWEQDRVSQKNWSSPARPFVFNALQHTPPSSSQADAKMTSIDMQQFAQAVLRHAASLPHEKRFGPNKAYISCVWESTQADPTFPRMSLETFKQHLVESNLRGFLQLSRADLVQAMNPVLLSQSETHYLNAQFHFVLLQELHTRRR</sequence>